<organism evidence="7 8">
    <name type="scientific">Pontivivens insulae</name>
    <dbReference type="NCBI Taxonomy" id="1639689"/>
    <lineage>
        <taxon>Bacteria</taxon>
        <taxon>Pseudomonadati</taxon>
        <taxon>Pseudomonadota</taxon>
        <taxon>Alphaproteobacteria</taxon>
        <taxon>Rhodobacterales</taxon>
        <taxon>Paracoccaceae</taxon>
        <taxon>Pontivivens</taxon>
    </lineage>
</organism>
<keyword evidence="8" id="KW-1185">Reference proteome</keyword>
<evidence type="ECO:0008006" key="9">
    <source>
        <dbReference type="Google" id="ProtNLM"/>
    </source>
</evidence>
<gene>
    <name evidence="7" type="ORF">POI8812_02339</name>
</gene>
<sequence length="215" mass="23185">MTAISYLFAILSVACSAAYVGYFQMAPVSRARLATKTGATACLAIFAFTIGSSFILVTALALATVADAMKASRSEHGYVGSMGIFLFVNLLIALDIYVYHWVGFQAIFVQVAALVGICAGYTILIWPYLGAHRKIVLPYTVSVLLIFILAMGSSMDAAMLKVGAVLIVICNGLLGIEMMMFNRSYMILRMLGPVIWLSYYFGLVLVVLGTFPVNG</sequence>
<name>A0A2R8ACN6_9RHOB</name>
<evidence type="ECO:0000256" key="3">
    <source>
        <dbReference type="ARBA" id="ARBA00022692"/>
    </source>
</evidence>
<keyword evidence="5 6" id="KW-0472">Membrane</keyword>
<keyword evidence="4 6" id="KW-1133">Transmembrane helix</keyword>
<dbReference type="EMBL" id="OMKW01000003">
    <property type="protein sequence ID" value="SPF30011.1"/>
    <property type="molecule type" value="Genomic_DNA"/>
</dbReference>
<feature type="transmembrane region" description="Helical" evidence="6">
    <location>
        <begin position="188"/>
        <end position="211"/>
    </location>
</feature>
<feature type="transmembrane region" description="Helical" evidence="6">
    <location>
        <begin position="158"/>
        <end position="176"/>
    </location>
</feature>
<evidence type="ECO:0000256" key="2">
    <source>
        <dbReference type="ARBA" id="ARBA00007375"/>
    </source>
</evidence>
<protein>
    <recommendedName>
        <fullName evidence="9">YhhN-like protein</fullName>
    </recommendedName>
</protein>
<feature type="transmembrane region" description="Helical" evidence="6">
    <location>
        <begin position="41"/>
        <end position="66"/>
    </location>
</feature>
<evidence type="ECO:0000313" key="8">
    <source>
        <dbReference type="Proteomes" id="UP000244932"/>
    </source>
</evidence>
<keyword evidence="3 6" id="KW-0812">Transmembrane</keyword>
<evidence type="ECO:0000256" key="6">
    <source>
        <dbReference type="SAM" id="Phobius"/>
    </source>
</evidence>
<dbReference type="Pfam" id="PF07947">
    <property type="entry name" value="YhhN"/>
    <property type="match status" value="1"/>
</dbReference>
<dbReference type="InterPro" id="IPR012506">
    <property type="entry name" value="TMEM86B-like"/>
</dbReference>
<accession>A0A2R8ACN6</accession>
<proteinExistence type="inferred from homology"/>
<evidence type="ECO:0000256" key="5">
    <source>
        <dbReference type="ARBA" id="ARBA00023136"/>
    </source>
</evidence>
<dbReference type="Proteomes" id="UP000244932">
    <property type="component" value="Unassembled WGS sequence"/>
</dbReference>
<feature type="transmembrane region" description="Helical" evidence="6">
    <location>
        <begin position="78"/>
        <end position="101"/>
    </location>
</feature>
<reference evidence="7 8" key="1">
    <citation type="submission" date="2018-03" db="EMBL/GenBank/DDBJ databases">
        <authorList>
            <person name="Keele B.F."/>
        </authorList>
    </citation>
    <scope>NUCLEOTIDE SEQUENCE [LARGE SCALE GENOMIC DNA]</scope>
    <source>
        <strain evidence="7 8">CeCT 8812</strain>
    </source>
</reference>
<comment type="similarity">
    <text evidence="2">Belongs to the TMEM86 family.</text>
</comment>
<feature type="transmembrane region" description="Helical" evidence="6">
    <location>
        <begin position="107"/>
        <end position="129"/>
    </location>
</feature>
<feature type="transmembrane region" description="Helical" evidence="6">
    <location>
        <begin position="136"/>
        <end position="152"/>
    </location>
</feature>
<evidence type="ECO:0000256" key="1">
    <source>
        <dbReference type="ARBA" id="ARBA00004141"/>
    </source>
</evidence>
<evidence type="ECO:0000256" key="4">
    <source>
        <dbReference type="ARBA" id="ARBA00022989"/>
    </source>
</evidence>
<dbReference type="GO" id="GO:0016020">
    <property type="term" value="C:membrane"/>
    <property type="evidence" value="ECO:0007669"/>
    <property type="project" value="UniProtKB-SubCell"/>
</dbReference>
<evidence type="ECO:0000313" key="7">
    <source>
        <dbReference type="EMBL" id="SPF30011.1"/>
    </source>
</evidence>
<comment type="subcellular location">
    <subcellularLocation>
        <location evidence="1">Membrane</location>
        <topology evidence="1">Multi-pass membrane protein</topology>
    </subcellularLocation>
</comment>
<dbReference type="AlphaFoldDB" id="A0A2R8ACN6"/>
<dbReference type="RefSeq" id="WP_108782736.1">
    <property type="nucleotide sequence ID" value="NZ_OMKW01000003.1"/>
</dbReference>